<sequence length="121" mass="13920">MKLIENPIRLNFSLHKSLPYTMRYLYGKSNVKTFRLYTLGSVHVYSIEAFDKLDIVMTHEHRNIKQTEVDFVLSKLLPNDDPQALKISHSAKAEIEGDLHKKIRVKDLVIIEKPLTSADAS</sequence>
<accession>A0ABW4BIL4</accession>
<dbReference type="InterPro" id="IPR038226">
    <property type="entry name" value="LMG18311-like_sf"/>
</dbReference>
<comment type="caution">
    <text evidence="1">The sequence shown here is derived from an EMBL/GenBank/DDBJ whole genome shotgun (WGS) entry which is preliminary data.</text>
</comment>
<name>A0ABW4BIL4_9LACO</name>
<dbReference type="Pfam" id="PF08860">
    <property type="entry name" value="DUF1827"/>
    <property type="match status" value="1"/>
</dbReference>
<dbReference type="RefSeq" id="WP_204119106.1">
    <property type="nucleotide sequence ID" value="NZ_BOLV01000011.1"/>
</dbReference>
<gene>
    <name evidence="1" type="ORF">ACFQ41_10560</name>
</gene>
<dbReference type="EMBL" id="JBHTOA010000040">
    <property type="protein sequence ID" value="MFD1399748.1"/>
    <property type="molecule type" value="Genomic_DNA"/>
</dbReference>
<proteinExistence type="predicted"/>
<protein>
    <submittedName>
        <fullName evidence="1">DUF1827 family protein</fullName>
    </submittedName>
</protein>
<evidence type="ECO:0000313" key="2">
    <source>
        <dbReference type="Proteomes" id="UP001597199"/>
    </source>
</evidence>
<keyword evidence="2" id="KW-1185">Reference proteome</keyword>
<dbReference type="Proteomes" id="UP001597199">
    <property type="component" value="Unassembled WGS sequence"/>
</dbReference>
<dbReference type="Gene3D" id="3.40.1720.10">
    <property type="entry name" value="Streptococcus thermophilus LMG 18311 protein like"/>
    <property type="match status" value="1"/>
</dbReference>
<evidence type="ECO:0000313" key="1">
    <source>
        <dbReference type="EMBL" id="MFD1399748.1"/>
    </source>
</evidence>
<reference evidence="2" key="1">
    <citation type="journal article" date="2019" name="Int. J. Syst. Evol. Microbiol.">
        <title>The Global Catalogue of Microorganisms (GCM) 10K type strain sequencing project: providing services to taxonomists for standard genome sequencing and annotation.</title>
        <authorList>
            <consortium name="The Broad Institute Genomics Platform"/>
            <consortium name="The Broad Institute Genome Sequencing Center for Infectious Disease"/>
            <person name="Wu L."/>
            <person name="Ma J."/>
        </authorList>
    </citation>
    <scope>NUCLEOTIDE SEQUENCE [LARGE SCALE GENOMIC DNA]</scope>
    <source>
        <strain evidence="2">CCM 9110</strain>
    </source>
</reference>
<dbReference type="InterPro" id="IPR014959">
    <property type="entry name" value="DUF1827"/>
</dbReference>
<organism evidence="1 2">
    <name type="scientific">Lacticaseibacillus suilingensis</name>
    <dbReference type="NCBI Taxonomy" id="2799577"/>
    <lineage>
        <taxon>Bacteria</taxon>
        <taxon>Bacillati</taxon>
        <taxon>Bacillota</taxon>
        <taxon>Bacilli</taxon>
        <taxon>Lactobacillales</taxon>
        <taxon>Lactobacillaceae</taxon>
        <taxon>Lacticaseibacillus</taxon>
    </lineage>
</organism>